<dbReference type="GO" id="GO:0140911">
    <property type="term" value="F:pore-forming activity"/>
    <property type="evidence" value="ECO:0007669"/>
    <property type="project" value="InterPro"/>
</dbReference>
<comment type="similarity">
    <text evidence="2">Belongs to the UPF0073 (Hly-III) family.</text>
</comment>
<evidence type="ECO:0000313" key="10">
    <source>
        <dbReference type="Proteomes" id="UP000594586"/>
    </source>
</evidence>
<evidence type="ECO:0000256" key="8">
    <source>
        <dbReference type="SAM" id="Phobius"/>
    </source>
</evidence>
<evidence type="ECO:0000256" key="6">
    <source>
        <dbReference type="ARBA" id="ARBA00023136"/>
    </source>
</evidence>
<evidence type="ECO:0000256" key="7">
    <source>
        <dbReference type="PIRSR" id="PIRSR604254-1"/>
    </source>
</evidence>
<evidence type="ECO:0000256" key="1">
    <source>
        <dbReference type="ARBA" id="ARBA00004651"/>
    </source>
</evidence>
<feature type="transmembrane region" description="Helical" evidence="8">
    <location>
        <begin position="168"/>
        <end position="187"/>
    </location>
</feature>
<feature type="binding site" evidence="7">
    <location>
        <position position="72"/>
    </location>
    <ligand>
        <name>Zn(2+)</name>
        <dbReference type="ChEBI" id="CHEBI:29105"/>
    </ligand>
</feature>
<dbReference type="InterPro" id="IPR005744">
    <property type="entry name" value="Hy-lIII"/>
</dbReference>
<evidence type="ECO:0000256" key="2">
    <source>
        <dbReference type="ARBA" id="ARBA00008488"/>
    </source>
</evidence>
<keyword evidence="6 8" id="KW-0472">Membrane</keyword>
<feature type="transmembrane region" description="Helical" evidence="8">
    <location>
        <begin position="115"/>
        <end position="135"/>
    </location>
</feature>
<dbReference type="GO" id="GO:0005886">
    <property type="term" value="C:plasma membrane"/>
    <property type="evidence" value="ECO:0007669"/>
    <property type="project" value="UniProtKB-SubCell"/>
</dbReference>
<evidence type="ECO:0000256" key="4">
    <source>
        <dbReference type="ARBA" id="ARBA00022692"/>
    </source>
</evidence>
<dbReference type="NCBIfam" id="TIGR01065">
    <property type="entry name" value="hlyIII"/>
    <property type="match status" value="1"/>
</dbReference>
<accession>A0A7T0KNR3</accession>
<feature type="binding site" evidence="7">
    <location>
        <position position="202"/>
    </location>
    <ligand>
        <name>Zn(2+)</name>
        <dbReference type="ChEBI" id="CHEBI:29105"/>
    </ligand>
</feature>
<dbReference type="Pfam" id="PF03006">
    <property type="entry name" value="HlyIII"/>
    <property type="match status" value="1"/>
</dbReference>
<dbReference type="PANTHER" id="PTHR20855:SF3">
    <property type="entry name" value="LD03007P"/>
    <property type="match status" value="1"/>
</dbReference>
<keyword evidence="7" id="KW-0479">Metal-binding</keyword>
<proteinExistence type="inferred from homology"/>
<evidence type="ECO:0000256" key="3">
    <source>
        <dbReference type="ARBA" id="ARBA00022475"/>
    </source>
</evidence>
<evidence type="ECO:0000256" key="5">
    <source>
        <dbReference type="ARBA" id="ARBA00022989"/>
    </source>
</evidence>
<keyword evidence="10" id="KW-1185">Reference proteome</keyword>
<keyword evidence="4 8" id="KW-0812">Transmembrane</keyword>
<dbReference type="PANTHER" id="PTHR20855">
    <property type="entry name" value="ADIPOR/PROGESTIN RECEPTOR-RELATED"/>
    <property type="match status" value="1"/>
</dbReference>
<feature type="transmembrane region" description="Helical" evidence="8">
    <location>
        <begin position="21"/>
        <end position="44"/>
    </location>
</feature>
<reference evidence="9 10" key="1">
    <citation type="submission" date="2020-11" db="EMBL/GenBank/DDBJ databases">
        <title>Corynebacterium sp. MC1420.</title>
        <authorList>
            <person name="Zhou J."/>
        </authorList>
    </citation>
    <scope>NUCLEOTIDE SEQUENCE [LARGE SCALE GENOMIC DNA]</scope>
    <source>
        <strain evidence="9 10">MC1420</strain>
    </source>
</reference>
<feature type="transmembrane region" description="Helical" evidence="8">
    <location>
        <begin position="50"/>
        <end position="71"/>
    </location>
</feature>
<name>A0A7T0KNR3_9CORY</name>
<dbReference type="InterPro" id="IPR004254">
    <property type="entry name" value="AdipoR/HlyIII-related"/>
</dbReference>
<keyword evidence="7" id="KW-0862">Zinc</keyword>
<evidence type="ECO:0000313" key="9">
    <source>
        <dbReference type="EMBL" id="QPK84111.1"/>
    </source>
</evidence>
<dbReference type="RefSeq" id="WP_165004730.1">
    <property type="nucleotide sequence ID" value="NZ_CP064955.1"/>
</dbReference>
<feature type="transmembrane region" description="Helical" evidence="8">
    <location>
        <begin position="91"/>
        <end position="109"/>
    </location>
</feature>
<protein>
    <submittedName>
        <fullName evidence="9">Hemolysin III family protein</fullName>
    </submittedName>
</protein>
<keyword evidence="5 8" id="KW-1133">Transmembrane helix</keyword>
<organism evidence="9 10">
    <name type="scientific">Corynebacterium qintianiae</name>
    <dbReference type="NCBI Taxonomy" id="2709392"/>
    <lineage>
        <taxon>Bacteria</taxon>
        <taxon>Bacillati</taxon>
        <taxon>Actinomycetota</taxon>
        <taxon>Actinomycetes</taxon>
        <taxon>Mycobacteriales</taxon>
        <taxon>Corynebacteriaceae</taxon>
        <taxon>Corynebacterium</taxon>
    </lineage>
</organism>
<keyword evidence="3" id="KW-1003">Cell membrane</keyword>
<gene>
    <name evidence="9" type="ORF">G7Y29_04910</name>
</gene>
<dbReference type="GO" id="GO:0046872">
    <property type="term" value="F:metal ion binding"/>
    <property type="evidence" value="ECO:0007669"/>
    <property type="project" value="UniProtKB-KW"/>
</dbReference>
<feature type="transmembrane region" description="Helical" evidence="8">
    <location>
        <begin position="142"/>
        <end position="162"/>
    </location>
</feature>
<dbReference type="EMBL" id="CP064955">
    <property type="protein sequence ID" value="QPK84111.1"/>
    <property type="molecule type" value="Genomic_DNA"/>
</dbReference>
<feature type="binding site" evidence="7">
    <location>
        <position position="206"/>
    </location>
    <ligand>
        <name>Zn(2+)</name>
        <dbReference type="ChEBI" id="CHEBI:29105"/>
    </ligand>
</feature>
<sequence>MTTIERTYTVADRGDRPATRGWAHLISAFLAAIASAVLITYAWMTLTPPQIVSVSVYCAGLILLFAVSSLYHRWPWRSAATVQWWRRADHATIAVFIASTYTPICVILLQRPHSTWMLVFAWAGAIMGVILNMVWITHPRWLAVLVYLILGWLVVPIIPVLWRETDPAVVWLLFLGGVAYTVGAIMYGFKWPGRHARIYGYHEHFHTLTIVAAVLHLIAVWIIVVQAG</sequence>
<dbReference type="AlphaFoldDB" id="A0A7T0KNR3"/>
<feature type="transmembrane region" description="Helical" evidence="8">
    <location>
        <begin position="208"/>
        <end position="227"/>
    </location>
</feature>
<dbReference type="Proteomes" id="UP000594586">
    <property type="component" value="Chromosome"/>
</dbReference>
<dbReference type="KEGG" id="cqn:G7Y29_04910"/>
<comment type="subcellular location">
    <subcellularLocation>
        <location evidence="1">Cell membrane</location>
        <topology evidence="1">Multi-pass membrane protein</topology>
    </subcellularLocation>
</comment>